<sequence>MRRENRVQFLQLDARLERKIQKSGEKPVHRELTKDFPKETIDDAIEYNPAHAGITTEQIEKYANEVIKFERNCVTGISAALSAPGGFAMAATIPADIAQYYGYMLRVTQKLLYLYGFPQIDVTEKGRKFDTETLNILTLCLGVMYGVAGANNALKAVAKALGVGVQKQLMKKALTKGTVYPIVKSVAKWFGVKMTKEVFTGFFKHAIPVVGGVIGGGLTYMSFKPCCDKLKQSLQDTVLSNPDKQDSDPVIDVTEEIENLNESEEG</sequence>
<reference evidence="1" key="1">
    <citation type="journal article" date="2021" name="PeerJ">
        <title>Extensive microbial diversity within the chicken gut microbiome revealed by metagenomics and culture.</title>
        <authorList>
            <person name="Gilroy R."/>
            <person name="Ravi A."/>
            <person name="Getino M."/>
            <person name="Pursley I."/>
            <person name="Horton D.L."/>
            <person name="Alikhan N.F."/>
            <person name="Baker D."/>
            <person name="Gharbi K."/>
            <person name="Hall N."/>
            <person name="Watson M."/>
            <person name="Adriaenssens E.M."/>
            <person name="Foster-Nyarko E."/>
            <person name="Jarju S."/>
            <person name="Secka A."/>
            <person name="Antonio M."/>
            <person name="Oren A."/>
            <person name="Chaudhuri R.R."/>
            <person name="La Ragione R."/>
            <person name="Hildebrand F."/>
            <person name="Pallen M.J."/>
        </authorList>
    </citation>
    <scope>NUCLEOTIDE SEQUENCE</scope>
    <source>
        <strain evidence="1">CHK196-7946</strain>
    </source>
</reference>
<dbReference type="Proteomes" id="UP000823902">
    <property type="component" value="Unassembled WGS sequence"/>
</dbReference>
<dbReference type="AlphaFoldDB" id="A0A9D2TM08"/>
<comment type="caution">
    <text evidence="1">The sequence shown here is derived from an EMBL/GenBank/DDBJ whole genome shotgun (WGS) entry which is preliminary data.</text>
</comment>
<evidence type="ECO:0000313" key="2">
    <source>
        <dbReference type="Proteomes" id="UP000823902"/>
    </source>
</evidence>
<proteinExistence type="predicted"/>
<name>A0A9D2TM08_9FIRM</name>
<dbReference type="EMBL" id="DWVY01000007">
    <property type="protein sequence ID" value="HJC73678.1"/>
    <property type="molecule type" value="Genomic_DNA"/>
</dbReference>
<evidence type="ECO:0000313" key="1">
    <source>
        <dbReference type="EMBL" id="HJC73678.1"/>
    </source>
</evidence>
<organism evidence="1 2">
    <name type="scientific">Candidatus Mediterraneibacter faecavium</name>
    <dbReference type="NCBI Taxonomy" id="2838668"/>
    <lineage>
        <taxon>Bacteria</taxon>
        <taxon>Bacillati</taxon>
        <taxon>Bacillota</taxon>
        <taxon>Clostridia</taxon>
        <taxon>Lachnospirales</taxon>
        <taxon>Lachnospiraceae</taxon>
        <taxon>Mediterraneibacter</taxon>
    </lineage>
</organism>
<gene>
    <name evidence="1" type="ORF">H9697_01825</name>
</gene>
<reference evidence="1" key="2">
    <citation type="submission" date="2021-04" db="EMBL/GenBank/DDBJ databases">
        <authorList>
            <person name="Gilroy R."/>
        </authorList>
    </citation>
    <scope>NUCLEOTIDE SEQUENCE</scope>
    <source>
        <strain evidence="1">CHK196-7946</strain>
    </source>
</reference>
<accession>A0A9D2TM08</accession>
<protein>
    <submittedName>
        <fullName evidence="1">EcsC family protein</fullName>
    </submittedName>
</protein>